<keyword evidence="5" id="KW-0547">Nucleotide-binding</keyword>
<keyword evidence="6" id="KW-0067">ATP-binding</keyword>
<keyword evidence="4" id="KW-0436">Ligase</keyword>
<proteinExistence type="inferred from homology"/>
<comment type="function">
    <text evidence="2">Catalyzes the ATP-dependent biosynthesis of glutamine from glutamate and ammonia.</text>
</comment>
<dbReference type="STRING" id="1353537.TP2_13210"/>
<dbReference type="FunFam" id="3.10.20.70:FF:000015">
    <property type="entry name" value="Putative glutamine synthetase"/>
    <property type="match status" value="1"/>
</dbReference>
<dbReference type="AlphaFoldDB" id="A0A074J4J2"/>
<dbReference type="PROSITE" id="PS51987">
    <property type="entry name" value="GS_CATALYTIC"/>
    <property type="match status" value="1"/>
</dbReference>
<dbReference type="GO" id="GO:0005524">
    <property type="term" value="F:ATP binding"/>
    <property type="evidence" value="ECO:0007669"/>
    <property type="project" value="UniProtKB-KW"/>
</dbReference>
<evidence type="ECO:0000256" key="4">
    <source>
        <dbReference type="ARBA" id="ARBA00022598"/>
    </source>
</evidence>
<dbReference type="Pfam" id="PF00120">
    <property type="entry name" value="Gln-synt_C"/>
    <property type="match status" value="1"/>
</dbReference>
<dbReference type="SUPFAM" id="SSF54368">
    <property type="entry name" value="Glutamine synthetase, N-terminal domain"/>
    <property type="match status" value="1"/>
</dbReference>
<reference evidence="12 13" key="1">
    <citation type="submission" date="2013-07" db="EMBL/GenBank/DDBJ databases">
        <title>Thioclava pacifica DSM 10166 Genome Sequencing.</title>
        <authorList>
            <person name="Lai Q."/>
            <person name="Shao Z."/>
        </authorList>
    </citation>
    <scope>NUCLEOTIDE SEQUENCE [LARGE SCALE GENOMIC DNA]</scope>
    <source>
        <strain evidence="12 13">DSM 10166</strain>
    </source>
</reference>
<comment type="cofactor">
    <cofactor evidence="1">
        <name>Mg(2+)</name>
        <dbReference type="ChEBI" id="CHEBI:18420"/>
    </cofactor>
</comment>
<keyword evidence="13" id="KW-1185">Reference proteome</keyword>
<dbReference type="InterPro" id="IPR014746">
    <property type="entry name" value="Gln_synth/guanido_kin_cat_dom"/>
</dbReference>
<evidence type="ECO:0000256" key="8">
    <source>
        <dbReference type="PROSITE-ProRule" id="PRU01330"/>
    </source>
</evidence>
<evidence type="ECO:0000256" key="2">
    <source>
        <dbReference type="ARBA" id="ARBA00003117"/>
    </source>
</evidence>
<dbReference type="SMART" id="SM01230">
    <property type="entry name" value="Gln-synt_C"/>
    <property type="match status" value="1"/>
</dbReference>
<dbReference type="Gene3D" id="3.10.20.70">
    <property type="entry name" value="Glutamine synthetase, N-terminal domain"/>
    <property type="match status" value="1"/>
</dbReference>
<dbReference type="SUPFAM" id="SSF55931">
    <property type="entry name" value="Glutamine synthetase/guanido kinase"/>
    <property type="match status" value="1"/>
</dbReference>
<dbReference type="Proteomes" id="UP000027432">
    <property type="component" value="Unassembled WGS sequence"/>
</dbReference>
<dbReference type="PROSITE" id="PS51986">
    <property type="entry name" value="GS_BETA_GRASP"/>
    <property type="match status" value="1"/>
</dbReference>
<evidence type="ECO:0000313" key="13">
    <source>
        <dbReference type="Proteomes" id="UP000027432"/>
    </source>
</evidence>
<evidence type="ECO:0000256" key="6">
    <source>
        <dbReference type="ARBA" id="ARBA00022840"/>
    </source>
</evidence>
<feature type="domain" description="GS catalytic" evidence="11">
    <location>
        <begin position="120"/>
        <end position="454"/>
    </location>
</feature>
<dbReference type="InterPro" id="IPR036651">
    <property type="entry name" value="Gln_synt_N_sf"/>
</dbReference>
<dbReference type="OrthoDB" id="9807095at2"/>
<dbReference type="RefSeq" id="WP_038079553.1">
    <property type="nucleotide sequence ID" value="NZ_AUND01000040.1"/>
</dbReference>
<organism evidence="12 13">
    <name type="scientific">Thioclava pacifica DSM 10166</name>
    <dbReference type="NCBI Taxonomy" id="1353537"/>
    <lineage>
        <taxon>Bacteria</taxon>
        <taxon>Pseudomonadati</taxon>
        <taxon>Pseudomonadota</taxon>
        <taxon>Alphaproteobacteria</taxon>
        <taxon>Rhodobacterales</taxon>
        <taxon>Paracoccaceae</taxon>
        <taxon>Thioclava</taxon>
    </lineage>
</organism>
<evidence type="ECO:0000313" key="12">
    <source>
        <dbReference type="EMBL" id="KEO50840.1"/>
    </source>
</evidence>
<feature type="domain" description="GS beta-grasp" evidence="10">
    <location>
        <begin position="17"/>
        <end position="112"/>
    </location>
</feature>
<evidence type="ECO:0000259" key="10">
    <source>
        <dbReference type="PROSITE" id="PS51986"/>
    </source>
</evidence>
<gene>
    <name evidence="12" type="ORF">TP2_13210</name>
</gene>
<dbReference type="InterPro" id="IPR008147">
    <property type="entry name" value="Gln_synt_N"/>
</dbReference>
<protein>
    <submittedName>
        <fullName evidence="12">Uncharacterized protein</fullName>
    </submittedName>
</protein>
<dbReference type="PANTHER" id="PTHR43785:SF12">
    <property type="entry name" value="TYPE-1 GLUTAMINE SYNTHETASE 2"/>
    <property type="match status" value="1"/>
</dbReference>
<comment type="caution">
    <text evidence="12">The sequence shown here is derived from an EMBL/GenBank/DDBJ whole genome shotgun (WGS) entry which is preliminary data.</text>
</comment>
<evidence type="ECO:0000256" key="9">
    <source>
        <dbReference type="RuleBase" id="RU000384"/>
    </source>
</evidence>
<dbReference type="EMBL" id="AUND01000040">
    <property type="protein sequence ID" value="KEO50840.1"/>
    <property type="molecule type" value="Genomic_DNA"/>
</dbReference>
<dbReference type="PANTHER" id="PTHR43785">
    <property type="entry name" value="GAMMA-GLUTAMYLPUTRESCINE SYNTHETASE"/>
    <property type="match status" value="1"/>
</dbReference>
<dbReference type="Gene3D" id="3.30.590.10">
    <property type="entry name" value="Glutamine synthetase/guanido kinase, catalytic domain"/>
    <property type="match status" value="1"/>
</dbReference>
<comment type="similarity">
    <text evidence="3 8 9">Belongs to the glutamine synthetase family.</text>
</comment>
<evidence type="ECO:0000256" key="5">
    <source>
        <dbReference type="ARBA" id="ARBA00022741"/>
    </source>
</evidence>
<sequence>MTAKFSFDALKKAVKAGEIDTVIAALVDMQGRLQGKRFHAQHFVESGWQETHCCNYLLATDLEMATVQGYEASSWERGYGDYVMKPDMETLRLIPWVPGTALVICDLLDHHTHQPVPHAPRSVLKRQIGRAKEMGYDVMMATELEFFLFEESYPELFDAGYPDPTPVARYNVDYSIFGNSRCEPAMRDMRNALYRAGIPVECSKGEAERGQEELNVKYSGGLETADMHVLVKQCAKEVAQSHGLSATFMAKYHTDKAGSSSHVHQSLWKAGKPVFFDAEAPNGMSELMHHYLGGQLTHAREITYFLAPYTNSYKRFCEGLFAPTKSVWSLDNRTAGFRICGEGTKSIRVECRIGGADLNPYLACAALLAAGLAGIEGKIDPGPEAAGDIYKAGEVTEVPKSLGEALGALEGSAMLKDAFGPEVVAHYARAARWELEEQNRVVTDWERMRGFERA</sequence>
<evidence type="ECO:0000256" key="1">
    <source>
        <dbReference type="ARBA" id="ARBA00001946"/>
    </source>
</evidence>
<dbReference type="FunFam" id="3.30.590.10:FF:000005">
    <property type="entry name" value="Probable glutamine synthetase"/>
    <property type="match status" value="1"/>
</dbReference>
<name>A0A074J4J2_9RHOB</name>
<dbReference type="GO" id="GO:0006576">
    <property type="term" value="P:biogenic amine metabolic process"/>
    <property type="evidence" value="ECO:0007669"/>
    <property type="project" value="UniProtKB-ARBA"/>
</dbReference>
<dbReference type="GO" id="GO:0042402">
    <property type="term" value="P:biogenic amine catabolic process"/>
    <property type="evidence" value="ECO:0007669"/>
    <property type="project" value="UniProtKB-ARBA"/>
</dbReference>
<dbReference type="GO" id="GO:0004356">
    <property type="term" value="F:glutamine synthetase activity"/>
    <property type="evidence" value="ECO:0007669"/>
    <property type="project" value="InterPro"/>
</dbReference>
<accession>A0A074J4J2</accession>
<evidence type="ECO:0000256" key="3">
    <source>
        <dbReference type="ARBA" id="ARBA00009897"/>
    </source>
</evidence>
<dbReference type="eggNOG" id="COG0174">
    <property type="taxonomic scope" value="Bacteria"/>
</dbReference>
<evidence type="ECO:0000259" key="11">
    <source>
        <dbReference type="PROSITE" id="PS51987"/>
    </source>
</evidence>
<dbReference type="GO" id="GO:0006542">
    <property type="term" value="P:glutamine biosynthetic process"/>
    <property type="evidence" value="ECO:0007669"/>
    <property type="project" value="InterPro"/>
</dbReference>
<evidence type="ECO:0000256" key="7">
    <source>
        <dbReference type="ARBA" id="ARBA00023231"/>
    </source>
</evidence>
<dbReference type="InterPro" id="IPR008146">
    <property type="entry name" value="Gln_synth_cat_dom"/>
</dbReference>
<keyword evidence="7" id="KW-0535">Nitrogen fixation</keyword>